<name>A0AAQ3WMK2_PASNO</name>
<organism evidence="2 3">
    <name type="scientific">Paspalum notatum var. saurae</name>
    <dbReference type="NCBI Taxonomy" id="547442"/>
    <lineage>
        <taxon>Eukaryota</taxon>
        <taxon>Viridiplantae</taxon>
        <taxon>Streptophyta</taxon>
        <taxon>Embryophyta</taxon>
        <taxon>Tracheophyta</taxon>
        <taxon>Spermatophyta</taxon>
        <taxon>Magnoliopsida</taxon>
        <taxon>Liliopsida</taxon>
        <taxon>Poales</taxon>
        <taxon>Poaceae</taxon>
        <taxon>PACMAD clade</taxon>
        <taxon>Panicoideae</taxon>
        <taxon>Andropogonodae</taxon>
        <taxon>Paspaleae</taxon>
        <taxon>Paspalinae</taxon>
        <taxon>Paspalum</taxon>
    </lineage>
</organism>
<sequence length="261" mass="27407">MDAFLSSLQITRRKLAILRRGLTRGTGLYILDDLTRYRRSPSERRADADADGERESETFLLTLSVVLSMASSAALAADSAACSTVSLPISRLIFAAPATDAGLPRRSYLANATHTRHEIEMSPSVSMHTPHVVLPIRLGGSLIIYRGSSAGRRSLKHASLAHARSASSQRSWPAMPIASSTGSRGGPCFVPPPPPGVAGAGAADSRNRSADAATSKTTTATMAAAMPLAARRAGPHAPFVPGAAAPVLFFLPLIVRRCRCG</sequence>
<feature type="compositionally biased region" description="Low complexity" evidence="1">
    <location>
        <begin position="200"/>
        <end position="217"/>
    </location>
</feature>
<evidence type="ECO:0000313" key="3">
    <source>
        <dbReference type="Proteomes" id="UP001341281"/>
    </source>
</evidence>
<dbReference type="EMBL" id="CP144747">
    <property type="protein sequence ID" value="WVZ66771.1"/>
    <property type="molecule type" value="Genomic_DNA"/>
</dbReference>
<feature type="region of interest" description="Disordered" evidence="1">
    <location>
        <begin position="171"/>
        <end position="217"/>
    </location>
</feature>
<dbReference type="AlphaFoldDB" id="A0AAQ3WMK2"/>
<evidence type="ECO:0000256" key="1">
    <source>
        <dbReference type="SAM" id="MobiDB-lite"/>
    </source>
</evidence>
<proteinExistence type="predicted"/>
<reference evidence="2 3" key="1">
    <citation type="submission" date="2024-02" db="EMBL/GenBank/DDBJ databases">
        <title>High-quality chromosome-scale genome assembly of Pensacola bahiagrass (Paspalum notatum Flugge var. saurae).</title>
        <authorList>
            <person name="Vega J.M."/>
            <person name="Podio M."/>
            <person name="Orjuela J."/>
            <person name="Siena L.A."/>
            <person name="Pessino S.C."/>
            <person name="Combes M.C."/>
            <person name="Mariac C."/>
            <person name="Albertini E."/>
            <person name="Pupilli F."/>
            <person name="Ortiz J.P.A."/>
            <person name="Leblanc O."/>
        </authorList>
    </citation>
    <scope>NUCLEOTIDE SEQUENCE [LARGE SCALE GENOMIC DNA]</scope>
    <source>
        <strain evidence="2">R1</strain>
        <tissue evidence="2">Leaf</tissue>
    </source>
</reference>
<evidence type="ECO:0000313" key="2">
    <source>
        <dbReference type="EMBL" id="WVZ66771.1"/>
    </source>
</evidence>
<accession>A0AAQ3WMK2</accession>
<dbReference type="Proteomes" id="UP001341281">
    <property type="component" value="Chromosome 03"/>
</dbReference>
<keyword evidence="3" id="KW-1185">Reference proteome</keyword>
<gene>
    <name evidence="2" type="ORF">U9M48_015952</name>
</gene>
<protein>
    <submittedName>
        <fullName evidence="2">Uncharacterized protein</fullName>
    </submittedName>
</protein>